<dbReference type="SMART" id="SM00212">
    <property type="entry name" value="UBCc"/>
    <property type="match status" value="1"/>
</dbReference>
<dbReference type="Proteomes" id="UP001358417">
    <property type="component" value="Unassembled WGS sequence"/>
</dbReference>
<dbReference type="RefSeq" id="XP_064704755.1">
    <property type="nucleotide sequence ID" value="XM_064847643.1"/>
</dbReference>
<comment type="caution">
    <text evidence="4">The sequence shown here is derived from an EMBL/GenBank/DDBJ whole genome shotgun (WGS) entry which is preliminary data.</text>
</comment>
<dbReference type="AlphaFoldDB" id="A0AAV9N554"/>
<dbReference type="InterPro" id="IPR000608">
    <property type="entry name" value="UBC"/>
</dbReference>
<evidence type="ECO:0000313" key="5">
    <source>
        <dbReference type="Proteomes" id="UP001358417"/>
    </source>
</evidence>
<name>A0AAV9N554_9EURO</name>
<feature type="compositionally biased region" description="Gly residues" evidence="2">
    <location>
        <begin position="645"/>
        <end position="668"/>
    </location>
</feature>
<evidence type="ECO:0000259" key="3">
    <source>
        <dbReference type="PROSITE" id="PS50127"/>
    </source>
</evidence>
<keyword evidence="5" id="KW-1185">Reference proteome</keyword>
<feature type="domain" description="UBC core" evidence="3">
    <location>
        <begin position="2"/>
        <end position="150"/>
    </location>
</feature>
<dbReference type="CDD" id="cd00195">
    <property type="entry name" value="UBCc_UEV"/>
    <property type="match status" value="1"/>
</dbReference>
<dbReference type="EMBL" id="JAVRRD010000018">
    <property type="protein sequence ID" value="KAK5049945.1"/>
    <property type="molecule type" value="Genomic_DNA"/>
</dbReference>
<evidence type="ECO:0000256" key="2">
    <source>
        <dbReference type="SAM" id="MobiDB-lite"/>
    </source>
</evidence>
<reference evidence="4 5" key="1">
    <citation type="submission" date="2023-08" db="EMBL/GenBank/DDBJ databases">
        <title>Black Yeasts Isolated from many extreme environments.</title>
        <authorList>
            <person name="Coleine C."/>
            <person name="Stajich J.E."/>
            <person name="Selbmann L."/>
        </authorList>
    </citation>
    <scope>NUCLEOTIDE SEQUENCE [LARGE SCALE GENOMIC DNA]</scope>
    <source>
        <strain evidence="4 5">CCFEE 5792</strain>
    </source>
</reference>
<feature type="region of interest" description="Disordered" evidence="2">
    <location>
        <begin position="171"/>
        <end position="191"/>
    </location>
</feature>
<organism evidence="4 5">
    <name type="scientific">Exophiala bonariae</name>
    <dbReference type="NCBI Taxonomy" id="1690606"/>
    <lineage>
        <taxon>Eukaryota</taxon>
        <taxon>Fungi</taxon>
        <taxon>Dikarya</taxon>
        <taxon>Ascomycota</taxon>
        <taxon>Pezizomycotina</taxon>
        <taxon>Eurotiomycetes</taxon>
        <taxon>Chaetothyriomycetidae</taxon>
        <taxon>Chaetothyriales</taxon>
        <taxon>Herpotrichiellaceae</taxon>
        <taxon>Exophiala</taxon>
    </lineage>
</organism>
<gene>
    <name evidence="4" type="ORF">LTR84_004064</name>
</gene>
<dbReference type="GeneID" id="89972243"/>
<dbReference type="PANTHER" id="PTHR24067">
    <property type="entry name" value="UBIQUITIN-CONJUGATING ENZYME E2"/>
    <property type="match status" value="1"/>
</dbReference>
<evidence type="ECO:0000313" key="4">
    <source>
        <dbReference type="EMBL" id="KAK5049945.1"/>
    </source>
</evidence>
<accession>A0AAV9N554</accession>
<dbReference type="InterPro" id="IPR016135">
    <property type="entry name" value="UBQ-conjugating_enzyme/RWD"/>
</dbReference>
<sequence length="668" mass="74393">MALAQRLLRDIAELQSDPYPFIKWIPHEDNIRKACLILTPENQVPIHLSVTIPLEFPLQPPAIKCDTRITHPNVFGDYICATILNTAEGYTPAYTLKGIAIQILSFFTSENLEQDHGFQVVNLKSYSERHGSSTRQYICWSRECNSGMRVSPVIVPRHINQMDIDEPVTTATPTSNEGQDATPITDPATNESPIATLSDEILVMLCESLEDETLVNFSRTWNRIGGPSGLVSKFNIVRNRELQCFVLKKPFQQTQLGVGVRVDFRGRTGTIASEFDLISKDAFFVHGVRKSVQGVGTALWMPLPLSRSHYSRVQQCTINYLREIGDAARMDNPSSAEVVYHFMTDIIVKLSDTTVSNSHRQDQKTTLKHASEKAIESYFHLFHILLCLATCDNSIVQKANSMLENFLDGQTSKVHCPNLSHLLLAVLISDVDFTQDLLVAIITETITRNVVWMLDRKGADMPELAYLETDAVCDYRLSRTFQASATSYRLLMFFNLFRRTIARATGPDRKSLTVMCDALFDAHGAPPFGAAAQLAAQVKDIQKVNDFYGFLEIMDVEHMPTKQEMTELLRDCVEASMEYGYSVWGISQTAAKRLRDGYGRNYAEIHTFFRGRSSGWPASHGNDPRGQAGGRGRGSDRGRGRGRRGGGGNVRGGRGAIRGGRGGGRGRG</sequence>
<dbReference type="Pfam" id="PF00179">
    <property type="entry name" value="UQ_con"/>
    <property type="match status" value="1"/>
</dbReference>
<dbReference type="PROSITE" id="PS50127">
    <property type="entry name" value="UBC_2"/>
    <property type="match status" value="1"/>
</dbReference>
<proteinExistence type="predicted"/>
<dbReference type="Gene3D" id="3.10.110.10">
    <property type="entry name" value="Ubiquitin Conjugating Enzyme"/>
    <property type="match status" value="1"/>
</dbReference>
<feature type="region of interest" description="Disordered" evidence="2">
    <location>
        <begin position="613"/>
        <end position="668"/>
    </location>
</feature>
<protein>
    <recommendedName>
        <fullName evidence="3">UBC core domain-containing protein</fullName>
    </recommendedName>
</protein>
<keyword evidence="1" id="KW-0833">Ubl conjugation pathway</keyword>
<dbReference type="SUPFAM" id="SSF54495">
    <property type="entry name" value="UBC-like"/>
    <property type="match status" value="1"/>
</dbReference>
<dbReference type="InterPro" id="IPR050113">
    <property type="entry name" value="Ub_conjugating_enzyme"/>
</dbReference>
<evidence type="ECO:0000256" key="1">
    <source>
        <dbReference type="ARBA" id="ARBA00022786"/>
    </source>
</evidence>